<dbReference type="InterPro" id="IPR052200">
    <property type="entry name" value="Protoporphyrinogen_IX_DH"/>
</dbReference>
<dbReference type="EC" id="1.3.5.3" evidence="2"/>
<sequence length="151" mass="17784">MRVCIIYDTKRRSTELFAKWIKEAFQENGAVVDIFKVNEFNNDFSYDLFIVGSPIYYEKPLKSITDFLQKYSDKFSTKNVALFIVCMAQIFGKAGKVYIEKQYLKVLESKVENLMFKSAVFKGWIRKVNLEEKKEVFKWVNSLIEKLEGEV</sequence>
<dbReference type="EMBL" id="JACHEX010000003">
    <property type="protein sequence ID" value="MBB6062858.1"/>
    <property type="molecule type" value="Genomic_DNA"/>
</dbReference>
<dbReference type="Proteomes" id="UP000555828">
    <property type="component" value="Unassembled WGS sequence"/>
</dbReference>
<dbReference type="PANTHER" id="PTHR38030">
    <property type="entry name" value="PROTOPORPHYRINOGEN IX DEHYDROGENASE [MENAQUINONE]"/>
    <property type="match status" value="1"/>
</dbReference>
<reference evidence="2 3" key="1">
    <citation type="submission" date="2020-08" db="EMBL/GenBank/DDBJ databases">
        <title>Genomic Encyclopedia of Type Strains, Phase IV (KMG-IV): sequencing the most valuable type-strain genomes for metagenomic binning, comparative biology and taxonomic classification.</title>
        <authorList>
            <person name="Goeker M."/>
        </authorList>
    </citation>
    <scope>NUCLEOTIDE SEQUENCE [LARGE SCALE GENOMIC DNA]</scope>
    <source>
        <strain evidence="2 3">DSM 13481</strain>
    </source>
</reference>
<accession>A0A841GT09</accession>
<dbReference type="PROSITE" id="PS50902">
    <property type="entry name" value="FLAVODOXIN_LIKE"/>
    <property type="match status" value="1"/>
</dbReference>
<proteinExistence type="predicted"/>
<dbReference type="AlphaFoldDB" id="A0A841GT09"/>
<comment type="caution">
    <text evidence="2">The sequence shown here is derived from an EMBL/GenBank/DDBJ whole genome shotgun (WGS) entry which is preliminary data.</text>
</comment>
<protein>
    <submittedName>
        <fullName evidence="2">Menaquinone-dependent protoporphyrinogen oxidase</fullName>
        <ecNumber evidence="2">1.3.5.3</ecNumber>
    </submittedName>
</protein>
<dbReference type="GO" id="GO:0070819">
    <property type="term" value="F:menaquinone-dependent protoporphyrinogen oxidase activity"/>
    <property type="evidence" value="ECO:0007669"/>
    <property type="project" value="TreeGrafter"/>
</dbReference>
<dbReference type="PANTHER" id="PTHR38030:SF2">
    <property type="entry name" value="PROTOPORPHYRINOGEN IX DEHYDROGENASE [QUINONE]"/>
    <property type="match status" value="1"/>
</dbReference>
<dbReference type="InterPro" id="IPR026816">
    <property type="entry name" value="Flavodoxin_dom"/>
</dbReference>
<keyword evidence="3" id="KW-1185">Reference proteome</keyword>
<dbReference type="Pfam" id="PF12724">
    <property type="entry name" value="Flavodoxin_5"/>
    <property type="match status" value="1"/>
</dbReference>
<keyword evidence="2" id="KW-0560">Oxidoreductase</keyword>
<dbReference type="InterPro" id="IPR008254">
    <property type="entry name" value="Flavodoxin/NO_synth"/>
</dbReference>
<dbReference type="GO" id="GO:0006783">
    <property type="term" value="P:heme biosynthetic process"/>
    <property type="evidence" value="ECO:0007669"/>
    <property type="project" value="TreeGrafter"/>
</dbReference>
<dbReference type="Gene3D" id="3.40.50.360">
    <property type="match status" value="1"/>
</dbReference>
<dbReference type="SUPFAM" id="SSF52218">
    <property type="entry name" value="Flavoproteins"/>
    <property type="match status" value="1"/>
</dbReference>
<dbReference type="RefSeq" id="WP_184619489.1">
    <property type="nucleotide sequence ID" value="NZ_JACHEX010000003.1"/>
</dbReference>
<dbReference type="InterPro" id="IPR029039">
    <property type="entry name" value="Flavoprotein-like_sf"/>
</dbReference>
<name>A0A841GT09_9BACT</name>
<evidence type="ECO:0000313" key="3">
    <source>
        <dbReference type="Proteomes" id="UP000555828"/>
    </source>
</evidence>
<evidence type="ECO:0000313" key="2">
    <source>
        <dbReference type="EMBL" id="MBB6062858.1"/>
    </source>
</evidence>
<gene>
    <name evidence="2" type="ORF">HNP65_001310</name>
</gene>
<dbReference type="GO" id="GO:0010181">
    <property type="term" value="F:FMN binding"/>
    <property type="evidence" value="ECO:0007669"/>
    <property type="project" value="InterPro"/>
</dbReference>
<organism evidence="2 3">
    <name type="scientific">Thermosipho japonicus</name>
    <dbReference type="NCBI Taxonomy" id="90323"/>
    <lineage>
        <taxon>Bacteria</taxon>
        <taxon>Thermotogati</taxon>
        <taxon>Thermotogota</taxon>
        <taxon>Thermotogae</taxon>
        <taxon>Thermotogales</taxon>
        <taxon>Fervidobacteriaceae</taxon>
        <taxon>Thermosipho</taxon>
    </lineage>
</organism>
<evidence type="ECO:0000259" key="1">
    <source>
        <dbReference type="PROSITE" id="PS50902"/>
    </source>
</evidence>
<feature type="domain" description="Flavodoxin-like" evidence="1">
    <location>
        <begin position="3"/>
        <end position="144"/>
    </location>
</feature>